<sequence>MPNWEKDTGFGKVVDRLSLDNFGLFVHVGNVEQAELIKRINSFHIRNQLVLIDEPEDFWDVHGGIIALRAAQMTSGQKKRFQLPLLVFGRSVLADVSLTQTGRQGIAQFHFGLEIINEIWVVQHLGGKWTKVNGVLLKEKNQVYALHPKMPNRVQIQGIELGLYCRNTRLFDMDDQESLWIAKTFAGTVQEQERLKAHIDLLEGLPVESFIRDEQVKAQGGQFLSLSRYRPNVWPLSELDGAETPDQQQYRGRRLLWNLLRLVARVHKLGITHRDICMDTVFLSDEEDYESILLVFRTVESFFGEVSLPPNWIGNAALDRLWSSGYSDIDSWPTPQQLCEDIRAFDNDERWSTISVSVQYAIKRMCDEAGDFVMTDAVRPYVAKHLVRHGYKDKMARALAVLQEGSYEGRIYLDVYRRVDKKMRREDVEIPYLDMDFLGSEDNQTVAEVSD</sequence>
<feature type="domain" description="FHA" evidence="1">
    <location>
        <begin position="86"/>
        <end position="137"/>
    </location>
</feature>
<dbReference type="KEGG" id="ela:UCREL1_10210"/>
<organism evidence="2 3">
    <name type="scientific">Eutypa lata (strain UCR-EL1)</name>
    <name type="common">Grapevine dieback disease fungus</name>
    <name type="synonym">Eutypa armeniacae</name>
    <dbReference type="NCBI Taxonomy" id="1287681"/>
    <lineage>
        <taxon>Eukaryota</taxon>
        <taxon>Fungi</taxon>
        <taxon>Dikarya</taxon>
        <taxon>Ascomycota</taxon>
        <taxon>Pezizomycotina</taxon>
        <taxon>Sordariomycetes</taxon>
        <taxon>Xylariomycetidae</taxon>
        <taxon>Xylariales</taxon>
        <taxon>Diatrypaceae</taxon>
        <taxon>Eutypa</taxon>
    </lineage>
</organism>
<reference evidence="3" key="1">
    <citation type="journal article" date="2013" name="Genome Announc.">
        <title>Draft genome sequence of the grapevine dieback fungus Eutypa lata UCR-EL1.</title>
        <authorList>
            <person name="Blanco-Ulate B."/>
            <person name="Rolshausen P.E."/>
            <person name="Cantu D."/>
        </authorList>
    </citation>
    <scope>NUCLEOTIDE SEQUENCE [LARGE SCALE GENOMIC DNA]</scope>
    <source>
        <strain evidence="3">UCR-EL1</strain>
    </source>
</reference>
<dbReference type="InterPro" id="IPR000253">
    <property type="entry name" value="FHA_dom"/>
</dbReference>
<keyword evidence="3" id="KW-1185">Reference proteome</keyword>
<protein>
    <recommendedName>
        <fullName evidence="1">FHA domain-containing protein</fullName>
    </recommendedName>
</protein>
<name>M7T871_EUTLA</name>
<dbReference type="AlphaFoldDB" id="M7T871"/>
<dbReference type="HOGENOM" id="CLU_606948_0_0_1"/>
<dbReference type="Proteomes" id="UP000012174">
    <property type="component" value="Unassembled WGS sequence"/>
</dbReference>
<dbReference type="PROSITE" id="PS50006">
    <property type="entry name" value="FHA_DOMAIN"/>
    <property type="match status" value="1"/>
</dbReference>
<dbReference type="OrthoDB" id="3556117at2759"/>
<evidence type="ECO:0000313" key="3">
    <source>
        <dbReference type="Proteomes" id="UP000012174"/>
    </source>
</evidence>
<accession>M7T871</accession>
<proteinExistence type="predicted"/>
<evidence type="ECO:0000259" key="1">
    <source>
        <dbReference type="PROSITE" id="PS50006"/>
    </source>
</evidence>
<dbReference type="EMBL" id="KB707360">
    <property type="protein sequence ID" value="EMR62855.1"/>
    <property type="molecule type" value="Genomic_DNA"/>
</dbReference>
<evidence type="ECO:0000313" key="2">
    <source>
        <dbReference type="EMBL" id="EMR62855.1"/>
    </source>
</evidence>
<gene>
    <name evidence="2" type="ORF">UCREL1_10210</name>
</gene>